<dbReference type="SUPFAM" id="SSF52833">
    <property type="entry name" value="Thioredoxin-like"/>
    <property type="match status" value="1"/>
</dbReference>
<dbReference type="Pfam" id="PF00085">
    <property type="entry name" value="Thioredoxin"/>
    <property type="match status" value="1"/>
</dbReference>
<evidence type="ECO:0000256" key="5">
    <source>
        <dbReference type="ARBA" id="ARBA00023284"/>
    </source>
</evidence>
<keyword evidence="11" id="KW-1185">Reference proteome</keyword>
<keyword evidence="2" id="KW-0813">Transport</keyword>
<dbReference type="PANTHER" id="PTHR45663">
    <property type="entry name" value="GEO12009P1"/>
    <property type="match status" value="1"/>
</dbReference>
<evidence type="ECO:0000256" key="8">
    <source>
        <dbReference type="PIRNR" id="PIRNR000077"/>
    </source>
</evidence>
<dbReference type="InterPro" id="IPR013766">
    <property type="entry name" value="Thioredoxin_domain"/>
</dbReference>
<proteinExistence type="inferred from homology"/>
<dbReference type="EMBL" id="CAWVOK010000001">
    <property type="protein sequence ID" value="CAK8162285.1"/>
    <property type="molecule type" value="Genomic_DNA"/>
</dbReference>
<dbReference type="InterPro" id="IPR005746">
    <property type="entry name" value="Thioredoxin"/>
</dbReference>
<evidence type="ECO:0000256" key="7">
    <source>
        <dbReference type="NCBIfam" id="TIGR01068"/>
    </source>
</evidence>
<evidence type="ECO:0000259" key="9">
    <source>
        <dbReference type="PROSITE" id="PS51352"/>
    </source>
</evidence>
<dbReference type="InterPro" id="IPR017937">
    <property type="entry name" value="Thioredoxin_CS"/>
</dbReference>
<keyword evidence="4" id="KW-1015">Disulfide bond</keyword>
<gene>
    <name evidence="10" type="primary">trxA</name>
    <name evidence="10" type="ORF">CAXC1_100014</name>
</gene>
<evidence type="ECO:0000313" key="11">
    <source>
        <dbReference type="Proteomes" id="UP001314181"/>
    </source>
</evidence>
<evidence type="ECO:0000256" key="3">
    <source>
        <dbReference type="ARBA" id="ARBA00022982"/>
    </source>
</evidence>
<feature type="domain" description="Thioredoxin" evidence="9">
    <location>
        <begin position="1"/>
        <end position="107"/>
    </location>
</feature>
<dbReference type="RefSeq" id="WP_338363235.1">
    <property type="nucleotide sequence ID" value="NZ_CAWVOK010000001.1"/>
</dbReference>
<sequence length="108" mass="12161">MIIEVSDNDFHKEIVDASKNMIVLVDFWASWCGPCQAMHKILEKIDENNPNLKICKIDIDKNPDNAGKLGVRGIPTLIIFKDGKPKDTKVGLIVEDILNEWINSLSND</sequence>
<dbReference type="Proteomes" id="UP001314181">
    <property type="component" value="Unassembled WGS sequence"/>
</dbReference>
<dbReference type="CDD" id="cd02947">
    <property type="entry name" value="TRX_family"/>
    <property type="match status" value="1"/>
</dbReference>
<evidence type="ECO:0000313" key="10">
    <source>
        <dbReference type="EMBL" id="CAK8162285.1"/>
    </source>
</evidence>
<dbReference type="PIRSF" id="PIRSF000077">
    <property type="entry name" value="Thioredoxin"/>
    <property type="match status" value="1"/>
</dbReference>
<dbReference type="PRINTS" id="PR00421">
    <property type="entry name" value="THIOREDOXIN"/>
</dbReference>
<dbReference type="PANTHER" id="PTHR45663:SF11">
    <property type="entry name" value="GEO12009P1"/>
    <property type="match status" value="1"/>
</dbReference>
<dbReference type="Gene3D" id="3.40.30.10">
    <property type="entry name" value="Glutaredoxin"/>
    <property type="match status" value="1"/>
</dbReference>
<evidence type="ECO:0000256" key="6">
    <source>
        <dbReference type="ARBA" id="ARBA00025303"/>
    </source>
</evidence>
<comment type="caution">
    <text evidence="10">The sequence shown here is derived from an EMBL/GenBank/DDBJ whole genome shotgun (WGS) entry which is preliminary data.</text>
</comment>
<comment type="similarity">
    <text evidence="1 8">Belongs to the thioredoxin family.</text>
</comment>
<protein>
    <recommendedName>
        <fullName evidence="7 8">Thioredoxin</fullName>
    </recommendedName>
</protein>
<dbReference type="NCBIfam" id="TIGR01068">
    <property type="entry name" value="thioredoxin"/>
    <property type="match status" value="1"/>
</dbReference>
<accession>A0ABM9N6U8</accession>
<name>A0ABM9N6U8_9RICK</name>
<evidence type="ECO:0000256" key="4">
    <source>
        <dbReference type="ARBA" id="ARBA00023157"/>
    </source>
</evidence>
<evidence type="ECO:0000256" key="1">
    <source>
        <dbReference type="ARBA" id="ARBA00008987"/>
    </source>
</evidence>
<dbReference type="InterPro" id="IPR036249">
    <property type="entry name" value="Thioredoxin-like_sf"/>
</dbReference>
<comment type="function">
    <text evidence="6">Component of the thioredoxin-thioredoxin reductase system. Participates in various redox reactions through the reversible oxidation of its active center dithiol to a disulfide and catalyzes dithiol-disulfide exchange reactions.</text>
</comment>
<dbReference type="PROSITE" id="PS00194">
    <property type="entry name" value="THIOREDOXIN_1"/>
    <property type="match status" value="1"/>
</dbReference>
<keyword evidence="3" id="KW-0249">Electron transport</keyword>
<organism evidence="10 11">
    <name type="scientific">Candidatus Xenohaliotis californiensis</name>
    <dbReference type="NCBI Taxonomy" id="84677"/>
    <lineage>
        <taxon>Bacteria</taxon>
        <taxon>Pseudomonadati</taxon>
        <taxon>Pseudomonadota</taxon>
        <taxon>Alphaproteobacteria</taxon>
        <taxon>Rickettsiales</taxon>
        <taxon>Anaplasmataceae</taxon>
        <taxon>Candidatus Xenohaliotis</taxon>
    </lineage>
</organism>
<reference evidence="10 11" key="1">
    <citation type="submission" date="2024-01" db="EMBL/GenBank/DDBJ databases">
        <authorList>
            <person name="Kunselman E."/>
        </authorList>
    </citation>
    <scope>NUCLEOTIDE SEQUENCE [LARGE SCALE GENOMIC DNA]</scope>
    <source>
        <strain evidence="10">2 abalone samples</strain>
    </source>
</reference>
<evidence type="ECO:0000256" key="2">
    <source>
        <dbReference type="ARBA" id="ARBA00022448"/>
    </source>
</evidence>
<keyword evidence="5" id="KW-0676">Redox-active center</keyword>
<dbReference type="PROSITE" id="PS51352">
    <property type="entry name" value="THIOREDOXIN_2"/>
    <property type="match status" value="1"/>
</dbReference>